<feature type="transmembrane region" description="Helical" evidence="2">
    <location>
        <begin position="563"/>
        <end position="580"/>
    </location>
</feature>
<evidence type="ECO:0000259" key="4">
    <source>
        <dbReference type="SMART" id="SM00703"/>
    </source>
</evidence>
<dbReference type="Pfam" id="PF20146">
    <property type="entry name" value="NRF"/>
    <property type="match status" value="1"/>
</dbReference>
<dbReference type="AlphaFoldDB" id="A0A8S4FYX4"/>
<feature type="transmembrane region" description="Helical" evidence="2">
    <location>
        <begin position="666"/>
        <end position="686"/>
    </location>
</feature>
<evidence type="ECO:0000256" key="2">
    <source>
        <dbReference type="SAM" id="Phobius"/>
    </source>
</evidence>
<evidence type="ECO:0000313" key="6">
    <source>
        <dbReference type="Proteomes" id="UP000653454"/>
    </source>
</evidence>
<feature type="transmembrane region" description="Helical" evidence="2">
    <location>
        <begin position="592"/>
        <end position="614"/>
    </location>
</feature>
<feature type="chain" id="PRO_5035746216" evidence="3">
    <location>
        <begin position="38"/>
        <end position="786"/>
    </location>
</feature>
<dbReference type="InterPro" id="IPR052728">
    <property type="entry name" value="O2_lipid_transport_reg"/>
</dbReference>
<keyword evidence="2" id="KW-1133">Transmembrane helix</keyword>
<dbReference type="Proteomes" id="UP000653454">
    <property type="component" value="Unassembled WGS sequence"/>
</dbReference>
<reference evidence="5" key="1">
    <citation type="submission" date="2020-11" db="EMBL/GenBank/DDBJ databases">
        <authorList>
            <person name="Whiteford S."/>
        </authorList>
    </citation>
    <scope>NUCLEOTIDE SEQUENCE</scope>
</reference>
<dbReference type="Pfam" id="PF01757">
    <property type="entry name" value="Acyl_transf_3"/>
    <property type="match status" value="1"/>
</dbReference>
<gene>
    <name evidence="5" type="ORF">PLXY2_LOCUS12246</name>
</gene>
<feature type="transmembrane region" description="Helical" evidence="2">
    <location>
        <begin position="634"/>
        <end position="654"/>
    </location>
</feature>
<keyword evidence="2" id="KW-0472">Membrane</keyword>
<comment type="caution">
    <text evidence="5">The sequence shown here is derived from an EMBL/GenBank/DDBJ whole genome shotgun (WGS) entry which is preliminary data.</text>
</comment>
<feature type="transmembrane region" description="Helical" evidence="2">
    <location>
        <begin position="321"/>
        <end position="338"/>
    </location>
</feature>
<feature type="transmembrane region" description="Helical" evidence="2">
    <location>
        <begin position="267"/>
        <end position="289"/>
    </location>
</feature>
<feature type="transmembrane region" description="Helical" evidence="2">
    <location>
        <begin position="481"/>
        <end position="500"/>
    </location>
</feature>
<dbReference type="InterPro" id="IPR006621">
    <property type="entry name" value="Nose-resist-to-fluoxetine_N"/>
</dbReference>
<feature type="transmembrane region" description="Helical" evidence="2">
    <location>
        <begin position="374"/>
        <end position="392"/>
    </location>
</feature>
<name>A0A8S4FYX4_PLUXY</name>
<evidence type="ECO:0000256" key="3">
    <source>
        <dbReference type="SAM" id="SignalP"/>
    </source>
</evidence>
<evidence type="ECO:0000313" key="5">
    <source>
        <dbReference type="EMBL" id="CAG9134043.1"/>
    </source>
</evidence>
<feature type="domain" description="Nose resistant-to-fluoxetine protein N-terminal" evidence="4">
    <location>
        <begin position="101"/>
        <end position="248"/>
    </location>
</feature>
<keyword evidence="6" id="KW-1185">Reference proteome</keyword>
<protein>
    <submittedName>
        <fullName evidence="5">(diamondback moth) hypothetical protein</fullName>
    </submittedName>
</protein>
<organism evidence="5 6">
    <name type="scientific">Plutella xylostella</name>
    <name type="common">Diamondback moth</name>
    <name type="synonym">Plutella maculipennis</name>
    <dbReference type="NCBI Taxonomy" id="51655"/>
    <lineage>
        <taxon>Eukaryota</taxon>
        <taxon>Metazoa</taxon>
        <taxon>Ecdysozoa</taxon>
        <taxon>Arthropoda</taxon>
        <taxon>Hexapoda</taxon>
        <taxon>Insecta</taxon>
        <taxon>Pterygota</taxon>
        <taxon>Neoptera</taxon>
        <taxon>Endopterygota</taxon>
        <taxon>Lepidoptera</taxon>
        <taxon>Glossata</taxon>
        <taxon>Ditrysia</taxon>
        <taxon>Yponomeutoidea</taxon>
        <taxon>Plutellidae</taxon>
        <taxon>Plutella</taxon>
    </lineage>
</organism>
<feature type="transmembrane region" description="Helical" evidence="2">
    <location>
        <begin position="412"/>
        <end position="438"/>
    </location>
</feature>
<dbReference type="InterPro" id="IPR002656">
    <property type="entry name" value="Acyl_transf_3_dom"/>
</dbReference>
<proteinExistence type="predicted"/>
<keyword evidence="3" id="KW-0732">Signal</keyword>
<feature type="transmembrane region" description="Helical" evidence="2">
    <location>
        <begin position="706"/>
        <end position="733"/>
    </location>
</feature>
<feature type="region of interest" description="Disordered" evidence="1">
    <location>
        <begin position="742"/>
        <end position="775"/>
    </location>
</feature>
<feature type="transmembrane region" description="Helical" evidence="2">
    <location>
        <begin position="507"/>
        <end position="530"/>
    </location>
</feature>
<sequence>MEMSVSLSRSTDLQSVSGKMRNILLLVLFIVLSVVQSSVIPNQTKPLQEDVTVTTENGTVKNYSEKDTKSKHDAKAMSAESRVYLEDVFHNLKNQNWTKDEEPCLNQTLKLLKGLQNFSLWAVWEWDSIASEPVGLLAGNLYQLGNFDECLDTPWRTTHPELRMQYCLASIQLERTDSAVKRRLNEPFDPYSSALDYIQDRPHHLRPLTEITWGICVPQSCSGRAISRLLAVTLARSHLGTAGMRPRIHVKQELCQNEEVRPFDRGFYSFVIVAVILTVIALICTYLNCGKDKAESIKGRMIEAFCIRANAKDLMRMKKEGIEVLYGIRFLTICFIVLDHKFGMSGALALSNGRQVDTDAISSVLGMLLVHDDLFVDTFFMLSGFLAAMNMMMFRRFPNPIVLIVKRYIRLVVALAVVVLVVALAVVVYYTAVVLPYLGSGPLWPLAVRNESDMCRKNWWLNLLMLSNYIDVENTCLVVTWYIPCDFHLFVVSVLLVWLYRNGLPKISIALSTVVAVASIIVPGAIVYAYNLPGVQLFTYEFIRDPRSSLQFAATYVKTHTRASAYVVGFISGCVFAHYRHTGNLKRIYQPWSSIGAVSSLALMLVVLLSGSAFLSRDVSAAAAAAYAAVNRPVWAAGVAALVLCCALGHVPLIKSFLSWYPWVPLSRLAYGIYLIHSVLITRTIFTSRDAMSFDYFEMFAQSWSLIFVSGVIALLIWLLAEGPANNLVMIIINPRRFKRDGEAETSSDDASAPHKEPAPGPAATPGPAGHLAENLPSTISFHFKF</sequence>
<evidence type="ECO:0000256" key="1">
    <source>
        <dbReference type="SAM" id="MobiDB-lite"/>
    </source>
</evidence>
<keyword evidence="2" id="KW-0812">Transmembrane</keyword>
<dbReference type="SMART" id="SM00703">
    <property type="entry name" value="NRF"/>
    <property type="match status" value="1"/>
</dbReference>
<dbReference type="PANTHER" id="PTHR11161:SF71">
    <property type="entry name" value="NOSE RESISTANT-TO-FLUOXETINE PROTEIN N-TERMINAL DOMAIN-CONTAINING PROTEIN"/>
    <property type="match status" value="1"/>
</dbReference>
<dbReference type="EMBL" id="CAJHNJ030000071">
    <property type="protein sequence ID" value="CAG9134043.1"/>
    <property type="molecule type" value="Genomic_DNA"/>
</dbReference>
<accession>A0A8S4FYX4</accession>
<dbReference type="GO" id="GO:0016747">
    <property type="term" value="F:acyltransferase activity, transferring groups other than amino-acyl groups"/>
    <property type="evidence" value="ECO:0007669"/>
    <property type="project" value="InterPro"/>
</dbReference>
<feature type="signal peptide" evidence="3">
    <location>
        <begin position="1"/>
        <end position="37"/>
    </location>
</feature>
<dbReference type="PANTHER" id="PTHR11161">
    <property type="entry name" value="O-ACYLTRANSFERASE"/>
    <property type="match status" value="1"/>
</dbReference>